<dbReference type="GO" id="GO:0009245">
    <property type="term" value="P:lipid A biosynthetic process"/>
    <property type="evidence" value="ECO:0007669"/>
    <property type="project" value="TreeGrafter"/>
</dbReference>
<keyword evidence="5" id="KW-0472">Membrane</keyword>
<keyword evidence="1" id="KW-1003">Cell membrane</keyword>
<name>A0A6S6M2I3_9BACT</name>
<dbReference type="InterPro" id="IPR029052">
    <property type="entry name" value="Metallo-depent_PP-like"/>
</dbReference>
<dbReference type="Gene3D" id="3.60.21.10">
    <property type="match status" value="1"/>
</dbReference>
<dbReference type="GO" id="GO:0016020">
    <property type="term" value="C:membrane"/>
    <property type="evidence" value="ECO:0007669"/>
    <property type="project" value="GOC"/>
</dbReference>
<dbReference type="EMBL" id="AP023213">
    <property type="protein sequence ID" value="BCG45834.1"/>
    <property type="molecule type" value="Genomic_DNA"/>
</dbReference>
<accession>A0A6S6M2I3</accession>
<feature type="domain" description="Calcineurin-like phosphoesterase" evidence="7">
    <location>
        <begin position="1"/>
        <end position="200"/>
    </location>
</feature>
<keyword evidence="2" id="KW-0997">Cell inner membrane</keyword>
<dbReference type="InterPro" id="IPR004843">
    <property type="entry name" value="Calcineurin-like_PHP"/>
</dbReference>
<dbReference type="Pfam" id="PF00149">
    <property type="entry name" value="Metallophos"/>
    <property type="match status" value="1"/>
</dbReference>
<evidence type="ECO:0000256" key="6">
    <source>
        <dbReference type="ARBA" id="ARBA00023211"/>
    </source>
</evidence>
<evidence type="ECO:0000256" key="5">
    <source>
        <dbReference type="ARBA" id="ARBA00023136"/>
    </source>
</evidence>
<protein>
    <submittedName>
        <fullName evidence="8">UDP-2,3-diacylglucosamine diphosphatase</fullName>
    </submittedName>
</protein>
<keyword evidence="3" id="KW-0479">Metal-binding</keyword>
<keyword evidence="4" id="KW-0378">Hydrolase</keyword>
<dbReference type="KEGG" id="gbn:GEOBRER4_05840"/>
<dbReference type="SUPFAM" id="SSF56300">
    <property type="entry name" value="Metallo-dependent phosphatases"/>
    <property type="match status" value="1"/>
</dbReference>
<reference evidence="8 9" key="1">
    <citation type="submission" date="2020-06" db="EMBL/GenBank/DDBJ databases">
        <title>Interaction of electrochemicaly active bacteria, Geobacter bremensis R4 on different carbon anode.</title>
        <authorList>
            <person name="Meng L."/>
            <person name="Yoshida N."/>
        </authorList>
    </citation>
    <scope>NUCLEOTIDE SEQUENCE [LARGE SCALE GENOMIC DNA]</scope>
    <source>
        <strain evidence="8 9">R4</strain>
    </source>
</reference>
<dbReference type="RefSeq" id="WP_185244170.1">
    <property type="nucleotide sequence ID" value="NZ_AP023213.1"/>
</dbReference>
<dbReference type="InterPro" id="IPR043461">
    <property type="entry name" value="LpxH-like"/>
</dbReference>
<evidence type="ECO:0000259" key="7">
    <source>
        <dbReference type="Pfam" id="PF00149"/>
    </source>
</evidence>
<keyword evidence="6" id="KW-0464">Manganese</keyword>
<organism evidence="8 9">
    <name type="scientific">Citrifermentans bremense</name>
    <dbReference type="NCBI Taxonomy" id="60035"/>
    <lineage>
        <taxon>Bacteria</taxon>
        <taxon>Pseudomonadati</taxon>
        <taxon>Thermodesulfobacteriota</taxon>
        <taxon>Desulfuromonadia</taxon>
        <taxon>Geobacterales</taxon>
        <taxon>Geobacteraceae</taxon>
        <taxon>Citrifermentans</taxon>
    </lineage>
</organism>
<sequence>MRKIFIADAHLKRPEDPNYRTLVRFLENLPADTETLYLLGDIFEFWIGNPSPVYGHYVEIVDCLQKVRGRGVRIVYFEGNHDFHLERFFGEKLQAEVHRSGAMLEIGGQKVYLCHGDQINREDYRYRVFRLLLHNPLVKALVPIFSRRLADQAAATLSQRSSSKHSHRGRRWDYGAILNSFARSRFDSGCDAVITGHYHLPMLKREPGRLFISLGDWITHYSYAQWLDGEFTLESYRED</sequence>
<dbReference type="Proteomes" id="UP000515472">
    <property type="component" value="Chromosome"/>
</dbReference>
<dbReference type="GO" id="GO:0008758">
    <property type="term" value="F:UDP-2,3-diacylglucosamine hydrolase activity"/>
    <property type="evidence" value="ECO:0007669"/>
    <property type="project" value="TreeGrafter"/>
</dbReference>
<dbReference type="CDD" id="cd07398">
    <property type="entry name" value="MPP_YbbF-LpxH"/>
    <property type="match status" value="1"/>
</dbReference>
<dbReference type="GO" id="GO:0046872">
    <property type="term" value="F:metal ion binding"/>
    <property type="evidence" value="ECO:0007669"/>
    <property type="project" value="UniProtKB-KW"/>
</dbReference>
<dbReference type="AlphaFoldDB" id="A0A6S6M2I3"/>
<evidence type="ECO:0000313" key="8">
    <source>
        <dbReference type="EMBL" id="BCG45834.1"/>
    </source>
</evidence>
<keyword evidence="9" id="KW-1185">Reference proteome</keyword>
<evidence type="ECO:0000256" key="2">
    <source>
        <dbReference type="ARBA" id="ARBA00022519"/>
    </source>
</evidence>
<evidence type="ECO:0000256" key="1">
    <source>
        <dbReference type="ARBA" id="ARBA00022475"/>
    </source>
</evidence>
<evidence type="ECO:0000313" key="9">
    <source>
        <dbReference type="Proteomes" id="UP000515472"/>
    </source>
</evidence>
<evidence type="ECO:0000256" key="4">
    <source>
        <dbReference type="ARBA" id="ARBA00022801"/>
    </source>
</evidence>
<dbReference type="PANTHER" id="PTHR34990">
    <property type="entry name" value="UDP-2,3-DIACYLGLUCOSAMINE HYDROLASE-RELATED"/>
    <property type="match status" value="1"/>
</dbReference>
<gene>
    <name evidence="8" type="ORF">GEOBRER4_n0607</name>
</gene>
<dbReference type="PANTHER" id="PTHR34990:SF1">
    <property type="entry name" value="UDP-2,3-DIACYLGLUCOSAMINE HYDROLASE"/>
    <property type="match status" value="1"/>
</dbReference>
<proteinExistence type="predicted"/>
<evidence type="ECO:0000256" key="3">
    <source>
        <dbReference type="ARBA" id="ARBA00022723"/>
    </source>
</evidence>